<name>A0A7H0GQW1_9BURK</name>
<dbReference type="AlphaFoldDB" id="A0A7H0GQW1"/>
<evidence type="ECO:0000313" key="3">
    <source>
        <dbReference type="Proteomes" id="UP000516028"/>
    </source>
</evidence>
<keyword evidence="3" id="KW-1185">Reference proteome</keyword>
<feature type="region of interest" description="Disordered" evidence="1">
    <location>
        <begin position="28"/>
        <end position="59"/>
    </location>
</feature>
<protein>
    <submittedName>
        <fullName evidence="2">Uncharacterized protein</fullName>
    </submittedName>
</protein>
<proteinExistence type="predicted"/>
<evidence type="ECO:0000256" key="1">
    <source>
        <dbReference type="SAM" id="MobiDB-lite"/>
    </source>
</evidence>
<dbReference type="KEGG" id="daer:H9K75_13735"/>
<accession>A0A7H0GQW1</accession>
<organism evidence="2 3">
    <name type="scientific">Diaphorobacter aerolatus</name>
    <dbReference type="NCBI Taxonomy" id="1288495"/>
    <lineage>
        <taxon>Bacteria</taxon>
        <taxon>Pseudomonadati</taxon>
        <taxon>Pseudomonadota</taxon>
        <taxon>Betaproteobacteria</taxon>
        <taxon>Burkholderiales</taxon>
        <taxon>Comamonadaceae</taxon>
        <taxon>Diaphorobacter</taxon>
    </lineage>
</organism>
<reference evidence="2 3" key="1">
    <citation type="submission" date="2020-08" db="EMBL/GenBank/DDBJ databases">
        <title>Genome sequence of Diaphorobacter aerolatus KACC 16536T.</title>
        <authorList>
            <person name="Hyun D.-W."/>
            <person name="Bae J.-W."/>
        </authorList>
    </citation>
    <scope>NUCLEOTIDE SEQUENCE [LARGE SCALE GENOMIC DNA]</scope>
    <source>
        <strain evidence="2 3">KACC 16536</strain>
    </source>
</reference>
<dbReference type="Proteomes" id="UP000516028">
    <property type="component" value="Chromosome"/>
</dbReference>
<evidence type="ECO:0000313" key="2">
    <source>
        <dbReference type="EMBL" id="QNP50677.1"/>
    </source>
</evidence>
<dbReference type="EMBL" id="CP060783">
    <property type="protein sequence ID" value="QNP50677.1"/>
    <property type="molecule type" value="Genomic_DNA"/>
</dbReference>
<sequence>MSGSASSKCMNCGVAMKDMKKPGIAKNEAGSIAGRDSSDGSLAGFIKRPQAVANRRVKR</sequence>
<dbReference type="RefSeq" id="WP_187726174.1">
    <property type="nucleotide sequence ID" value="NZ_CP060783.1"/>
</dbReference>
<gene>
    <name evidence="2" type="ORF">H9K75_13735</name>
</gene>